<dbReference type="SUPFAM" id="SSF53756">
    <property type="entry name" value="UDP-Glycosyltransferase/glycogen phosphorylase"/>
    <property type="match status" value="1"/>
</dbReference>
<reference evidence="2 3" key="1">
    <citation type="submission" date="2018-12" db="EMBL/GenBank/DDBJ databases">
        <title>Glycomyces sp. YIM 121974 draft genome.</title>
        <authorList>
            <person name="Li Q."/>
        </authorList>
    </citation>
    <scope>NUCLEOTIDE SEQUENCE [LARGE SCALE GENOMIC DNA]</scope>
    <source>
        <strain evidence="2 3">YIM 121974</strain>
    </source>
</reference>
<accession>A0A426USD3</accession>
<evidence type="ECO:0000313" key="3">
    <source>
        <dbReference type="Proteomes" id="UP000277256"/>
    </source>
</evidence>
<dbReference type="EMBL" id="RSEB01000007">
    <property type="protein sequence ID" value="RRR96461.1"/>
    <property type="molecule type" value="Genomic_DNA"/>
</dbReference>
<comment type="caution">
    <text evidence="2">The sequence shown here is derived from an EMBL/GenBank/DDBJ whole genome shotgun (WGS) entry which is preliminary data.</text>
</comment>
<dbReference type="AlphaFoldDB" id="A0A426USD3"/>
<evidence type="ECO:0000313" key="2">
    <source>
        <dbReference type="EMBL" id="RRR96461.1"/>
    </source>
</evidence>
<dbReference type="Gene3D" id="3.40.50.2000">
    <property type="entry name" value="Glycogen Phosphorylase B"/>
    <property type="match status" value="2"/>
</dbReference>
<sequence length="547" mass="61742">MSTTLHTTRRTRPSMKLRSIARRLRKRWPWALLALLPALPLAAAFAPEPGRAYAALLLGVVVFASVLAVSGLRAAAARSRELALHPSPAAPAAPKFSGPISDRKQKAYVRWTGRLHNGWSEAALPVLYQTARTKKEDPRYRLKVLRALCEWHAQERRDRREPRDLDFDVVIVSNMNLPGGTTSSNEAEILAFREAGLRVGLLHHPVWNWNIIRPINPKLEALVDDEQVVRLTPADTARCRLMIVRLPNTMIRLMDDLPQISADRAILVINQTPHEEYGVTGGYGRSWSIADVHRNLTEWVGDHTWYGISPVVLGILDRYHAEELAHVDVAAAPWYNTIDMRRWDRGDDLPERGDRPIRIGRHSRDHITKWPNAADQMRAAYPARDDIEVHVMGGHKSVQRIIGTLPDNWVSHPFGSMHASEFLRELDVYVYFTDEAYVEAFGRSPLEAMATGVPCILPDRFEPLFGEGAFYCRPDEVEAEVRRLMDDPEYYRARVEAGRRTVRERFSPQALMQRLAGYGIDVDPAVFDAPIAPAADLDEPATARTSA</sequence>
<protein>
    <submittedName>
        <fullName evidence="2">Glycosyltransferase family 1 protein</fullName>
    </submittedName>
</protein>
<keyword evidence="2" id="KW-0808">Transferase</keyword>
<evidence type="ECO:0000256" key="1">
    <source>
        <dbReference type="SAM" id="Phobius"/>
    </source>
</evidence>
<keyword evidence="1" id="KW-0812">Transmembrane</keyword>
<feature type="transmembrane region" description="Helical" evidence="1">
    <location>
        <begin position="54"/>
        <end position="76"/>
    </location>
</feature>
<name>A0A426USD3_9ACTN</name>
<organism evidence="2 3">
    <name type="scientific">Glycomyces terrestris</name>
    <dbReference type="NCBI Taxonomy" id="2493553"/>
    <lineage>
        <taxon>Bacteria</taxon>
        <taxon>Bacillati</taxon>
        <taxon>Actinomycetota</taxon>
        <taxon>Actinomycetes</taxon>
        <taxon>Glycomycetales</taxon>
        <taxon>Glycomycetaceae</taxon>
        <taxon>Glycomyces</taxon>
    </lineage>
</organism>
<dbReference type="Proteomes" id="UP000277256">
    <property type="component" value="Unassembled WGS sequence"/>
</dbReference>
<keyword evidence="3" id="KW-1185">Reference proteome</keyword>
<keyword evidence="1" id="KW-1133">Transmembrane helix</keyword>
<dbReference type="GO" id="GO:0016740">
    <property type="term" value="F:transferase activity"/>
    <property type="evidence" value="ECO:0007669"/>
    <property type="project" value="UniProtKB-KW"/>
</dbReference>
<keyword evidence="1" id="KW-0472">Membrane</keyword>
<proteinExistence type="predicted"/>
<gene>
    <name evidence="2" type="ORF">EIW28_21725</name>
</gene>